<gene>
    <name evidence="2" type="ORF">PBY51_007065</name>
</gene>
<dbReference type="Proteomes" id="UP001346869">
    <property type="component" value="Unassembled WGS sequence"/>
</dbReference>
<proteinExistence type="predicted"/>
<dbReference type="EMBL" id="JAUZQC010000020">
    <property type="protein sequence ID" value="KAK5853260.1"/>
    <property type="molecule type" value="Genomic_DNA"/>
</dbReference>
<accession>A0AAN7X2W0</accession>
<evidence type="ECO:0000256" key="1">
    <source>
        <dbReference type="SAM" id="MobiDB-lite"/>
    </source>
</evidence>
<comment type="caution">
    <text evidence="2">The sequence shown here is derived from an EMBL/GenBank/DDBJ whole genome shotgun (WGS) entry which is preliminary data.</text>
</comment>
<protein>
    <submittedName>
        <fullName evidence="2">Uncharacterized protein</fullName>
    </submittedName>
</protein>
<keyword evidence="3" id="KW-1185">Reference proteome</keyword>
<dbReference type="AlphaFoldDB" id="A0AAN7X2W0"/>
<feature type="compositionally biased region" description="Basic and acidic residues" evidence="1">
    <location>
        <begin position="1"/>
        <end position="12"/>
    </location>
</feature>
<reference evidence="2 3" key="1">
    <citation type="journal article" date="2023" name="Genes (Basel)">
        <title>Chromosome-Level Genome Assembly and Circadian Gene Repertoire of the Patagonia Blennie Eleginops maclovinus-The Closest Ancestral Proxy of Antarctic Cryonotothenioids.</title>
        <authorList>
            <person name="Cheng C.C."/>
            <person name="Rivera-Colon A.G."/>
            <person name="Minhas B.F."/>
            <person name="Wilson L."/>
            <person name="Rayamajhi N."/>
            <person name="Vargas-Chacoff L."/>
            <person name="Catchen J.M."/>
        </authorList>
    </citation>
    <scope>NUCLEOTIDE SEQUENCE [LARGE SCALE GENOMIC DNA]</scope>
    <source>
        <strain evidence="2">JMC-PN-2008</strain>
    </source>
</reference>
<name>A0AAN7X2W0_ELEMC</name>
<sequence length="132" mass="14416">MQERTEAGRGEGEMIVSSQQAGRERWSGRWMGCGVRLGKHSPLFASLFPFFSQGQTENRASCSCLRVCVRAGEVDLCGLYISRRESPPTNLPPGALGHRPPSLLPRDPQAAPRPPATSLALTVMRTPRRSGE</sequence>
<reference evidence="2 3" key="2">
    <citation type="journal article" date="2023" name="Mol. Biol. Evol.">
        <title>Genomics of Secondarily Temperate Adaptation in the Only Non-Antarctic Icefish.</title>
        <authorList>
            <person name="Rivera-Colon A.G."/>
            <person name="Rayamajhi N."/>
            <person name="Minhas B.F."/>
            <person name="Madrigal G."/>
            <person name="Bilyk K.T."/>
            <person name="Yoon V."/>
            <person name="Hune M."/>
            <person name="Gregory S."/>
            <person name="Cheng C.H.C."/>
            <person name="Catchen J.M."/>
        </authorList>
    </citation>
    <scope>NUCLEOTIDE SEQUENCE [LARGE SCALE GENOMIC DNA]</scope>
    <source>
        <strain evidence="2">JMC-PN-2008</strain>
    </source>
</reference>
<evidence type="ECO:0000313" key="2">
    <source>
        <dbReference type="EMBL" id="KAK5853260.1"/>
    </source>
</evidence>
<evidence type="ECO:0000313" key="3">
    <source>
        <dbReference type="Proteomes" id="UP001346869"/>
    </source>
</evidence>
<organism evidence="2 3">
    <name type="scientific">Eleginops maclovinus</name>
    <name type="common">Patagonian blennie</name>
    <name type="synonym">Eleginus maclovinus</name>
    <dbReference type="NCBI Taxonomy" id="56733"/>
    <lineage>
        <taxon>Eukaryota</taxon>
        <taxon>Metazoa</taxon>
        <taxon>Chordata</taxon>
        <taxon>Craniata</taxon>
        <taxon>Vertebrata</taxon>
        <taxon>Euteleostomi</taxon>
        <taxon>Actinopterygii</taxon>
        <taxon>Neopterygii</taxon>
        <taxon>Teleostei</taxon>
        <taxon>Neoteleostei</taxon>
        <taxon>Acanthomorphata</taxon>
        <taxon>Eupercaria</taxon>
        <taxon>Perciformes</taxon>
        <taxon>Notothenioidei</taxon>
        <taxon>Eleginopidae</taxon>
        <taxon>Eleginops</taxon>
    </lineage>
</organism>
<feature type="region of interest" description="Disordered" evidence="1">
    <location>
        <begin position="1"/>
        <end position="21"/>
    </location>
</feature>
<feature type="region of interest" description="Disordered" evidence="1">
    <location>
        <begin position="84"/>
        <end position="132"/>
    </location>
</feature>